<feature type="region of interest" description="Disordered" evidence="7">
    <location>
        <begin position="55"/>
        <end position="78"/>
    </location>
</feature>
<dbReference type="Proteomes" id="UP000095300">
    <property type="component" value="Unassembled WGS sequence"/>
</dbReference>
<evidence type="ECO:0000313" key="10">
    <source>
        <dbReference type="EnsemblMetazoa" id="SCAU012961-PB"/>
    </source>
</evidence>
<keyword evidence="4 6" id="KW-0067">ATP-binding</keyword>
<dbReference type="GO" id="GO:0005524">
    <property type="term" value="F:ATP binding"/>
    <property type="evidence" value="ECO:0007669"/>
    <property type="project" value="UniProtKB-UniRule"/>
</dbReference>
<keyword evidence="3 6" id="KW-0347">Helicase</keyword>
<dbReference type="EnsemblMetazoa" id="SCAU012961-RB">
    <property type="protein sequence ID" value="SCAU012961-PB"/>
    <property type="gene ID" value="SCAU012961"/>
</dbReference>
<dbReference type="Pfam" id="PF13959">
    <property type="entry name" value="CTE_SPB4"/>
    <property type="match status" value="1"/>
</dbReference>
<dbReference type="CDD" id="cd17949">
    <property type="entry name" value="DEADc_DDX31"/>
    <property type="match status" value="1"/>
</dbReference>
<dbReference type="STRING" id="35570.A0A1I8Q1B9"/>
<dbReference type="GO" id="GO:0003723">
    <property type="term" value="F:RNA binding"/>
    <property type="evidence" value="ECO:0007669"/>
    <property type="project" value="UniProtKB-UniRule"/>
</dbReference>
<protein>
    <recommendedName>
        <fullName evidence="6">ATP-dependent RNA helicase</fullName>
        <ecNumber evidence="6">3.6.4.13</ecNumber>
    </recommendedName>
</protein>
<dbReference type="EC" id="3.6.4.13" evidence="6"/>
<dbReference type="InterPro" id="IPR025313">
    <property type="entry name" value="SPB4-like_CTE"/>
</dbReference>
<evidence type="ECO:0000259" key="9">
    <source>
        <dbReference type="PROSITE" id="PS51194"/>
    </source>
</evidence>
<evidence type="ECO:0000256" key="4">
    <source>
        <dbReference type="ARBA" id="ARBA00022840"/>
    </source>
</evidence>
<keyword evidence="11" id="KW-1185">Reference proteome</keyword>
<evidence type="ECO:0000256" key="7">
    <source>
        <dbReference type="SAM" id="MobiDB-lite"/>
    </source>
</evidence>
<dbReference type="GO" id="GO:0016887">
    <property type="term" value="F:ATP hydrolysis activity"/>
    <property type="evidence" value="ECO:0007669"/>
    <property type="project" value="RHEA"/>
</dbReference>
<feature type="domain" description="Helicase C-terminal" evidence="9">
    <location>
        <begin position="580"/>
        <end position="754"/>
    </location>
</feature>
<dbReference type="InterPro" id="IPR027417">
    <property type="entry name" value="P-loop_NTPase"/>
</dbReference>
<evidence type="ECO:0000256" key="6">
    <source>
        <dbReference type="RuleBase" id="RU365068"/>
    </source>
</evidence>
<name>A0A1I8Q1B9_STOCA</name>
<comment type="catalytic activity">
    <reaction evidence="6">
        <text>ATP + H2O = ADP + phosphate + H(+)</text>
        <dbReference type="Rhea" id="RHEA:13065"/>
        <dbReference type="ChEBI" id="CHEBI:15377"/>
        <dbReference type="ChEBI" id="CHEBI:15378"/>
        <dbReference type="ChEBI" id="CHEBI:30616"/>
        <dbReference type="ChEBI" id="CHEBI:43474"/>
        <dbReference type="ChEBI" id="CHEBI:456216"/>
        <dbReference type="EC" id="3.6.4.13"/>
    </reaction>
</comment>
<comment type="function">
    <text evidence="6">RNA helicase.</text>
</comment>
<dbReference type="Gene3D" id="3.40.50.300">
    <property type="entry name" value="P-loop containing nucleotide triphosphate hydrolases"/>
    <property type="match status" value="2"/>
</dbReference>
<dbReference type="PROSITE" id="PS51192">
    <property type="entry name" value="HELICASE_ATP_BIND_1"/>
    <property type="match status" value="1"/>
</dbReference>
<dbReference type="GO" id="GO:0003724">
    <property type="term" value="F:RNA helicase activity"/>
    <property type="evidence" value="ECO:0007669"/>
    <property type="project" value="UniProtKB-EC"/>
</dbReference>
<dbReference type="SMART" id="SM00487">
    <property type="entry name" value="DEXDc"/>
    <property type="match status" value="1"/>
</dbReference>
<reference evidence="10" key="1">
    <citation type="submission" date="2020-05" db="UniProtKB">
        <authorList>
            <consortium name="EnsemblMetazoa"/>
        </authorList>
    </citation>
    <scope>IDENTIFICATION</scope>
    <source>
        <strain evidence="10">USDA</strain>
    </source>
</reference>
<evidence type="ECO:0000256" key="5">
    <source>
        <dbReference type="ARBA" id="ARBA00022884"/>
    </source>
</evidence>
<organism evidence="10 11">
    <name type="scientific">Stomoxys calcitrans</name>
    <name type="common">Stable fly</name>
    <name type="synonym">Conops calcitrans</name>
    <dbReference type="NCBI Taxonomy" id="35570"/>
    <lineage>
        <taxon>Eukaryota</taxon>
        <taxon>Metazoa</taxon>
        <taxon>Ecdysozoa</taxon>
        <taxon>Arthropoda</taxon>
        <taxon>Hexapoda</taxon>
        <taxon>Insecta</taxon>
        <taxon>Pterygota</taxon>
        <taxon>Neoptera</taxon>
        <taxon>Endopterygota</taxon>
        <taxon>Diptera</taxon>
        <taxon>Brachycera</taxon>
        <taxon>Muscomorpha</taxon>
        <taxon>Muscoidea</taxon>
        <taxon>Muscidae</taxon>
        <taxon>Stomoxys</taxon>
    </lineage>
</organism>
<dbReference type="VEuPathDB" id="VectorBase:SCAU012961"/>
<proteinExistence type="inferred from homology"/>
<dbReference type="SMART" id="SM01178">
    <property type="entry name" value="DUF4217"/>
    <property type="match status" value="1"/>
</dbReference>
<dbReference type="PANTHER" id="PTHR24031">
    <property type="entry name" value="RNA HELICASE"/>
    <property type="match status" value="1"/>
</dbReference>
<dbReference type="InterPro" id="IPR011545">
    <property type="entry name" value="DEAD/DEAH_box_helicase_dom"/>
</dbReference>
<keyword evidence="1 6" id="KW-0547">Nucleotide-binding</keyword>
<evidence type="ECO:0000256" key="3">
    <source>
        <dbReference type="ARBA" id="ARBA00022806"/>
    </source>
</evidence>
<dbReference type="SUPFAM" id="SSF52540">
    <property type="entry name" value="P-loop containing nucleoside triphosphate hydrolases"/>
    <property type="match status" value="1"/>
</dbReference>
<comment type="similarity">
    <text evidence="6">Belongs to the DEAD box helicase family.</text>
</comment>
<evidence type="ECO:0000313" key="11">
    <source>
        <dbReference type="Proteomes" id="UP000095300"/>
    </source>
</evidence>
<evidence type="ECO:0000256" key="1">
    <source>
        <dbReference type="ARBA" id="ARBA00022741"/>
    </source>
</evidence>
<dbReference type="AlphaFoldDB" id="A0A1I8Q1B9"/>
<feature type="region of interest" description="Disordered" evidence="7">
    <location>
        <begin position="155"/>
        <end position="180"/>
    </location>
</feature>
<dbReference type="PROSITE" id="PS51194">
    <property type="entry name" value="HELICASE_CTER"/>
    <property type="match status" value="1"/>
</dbReference>
<accession>A0A1I8Q1B9</accession>
<comment type="domain">
    <text evidence="6">The Q motif is unique to and characteristic of the DEAD box family of RNA helicases and controls ATP binding and hydrolysis.</text>
</comment>
<evidence type="ECO:0000259" key="8">
    <source>
        <dbReference type="PROSITE" id="PS51192"/>
    </source>
</evidence>
<feature type="compositionally biased region" description="Basic and acidic residues" evidence="7">
    <location>
        <begin position="165"/>
        <end position="180"/>
    </location>
</feature>
<dbReference type="PROSITE" id="PS00039">
    <property type="entry name" value="DEAD_ATP_HELICASE"/>
    <property type="match status" value="1"/>
</dbReference>
<sequence length="913" mass="103043">MTIELNITTAKQPIRSKPEELLDTVKIKKSKKTPNNDFKFEFGGGTQKVKAVVARRRPTTNVSNKQQSEEPHKSVATKSIAIRRKVAASNSEQTKTLGALKRKAAEKTQEIPLQKNFVTAPAREDNDESDLESYAKVQNEKGLASDLMLNICTTSTFAKPKPTKPTREERLQNKRNERQSEMLLKKRRLTDNEIRTGIKKYSQNPNQKPRASDLFLQRERKEALQNIAEDAKDSSEEERELGHVDPQARKVNAFRVKRPGDSSVRKIGLFKDQPEKVELGQRLVRPITEKIFDDIKVDSLDLHAHTVKNLADVLSITQLTTVQKKTVPKALEGKDLLVRSQTGSGKTLAYALPVVEKLQAIRPKLTRDCGIMALVIVPTRELAIQTYELFLKLVKPFTWLVPGVLMGGERRKAEKARLRKGINILVGTPGRLVDHLLHTESFKVNKAQFLILDEADRLLEMGYERDVKQIVEGIDKQREESAKEESLEPLQRMLLSATLTAAVQKLAGLTLNEPIFIDNSDEDPAKAITTVDGYNKESIEAATAEILDGEDSTGILTIPENLKLSYVVVTPKLRLVILSGLLAHEYRGKDKFKALIFMSTMEMVNFHHDLLNEQLTQKVLDEDDDEVAKEQSDDESEEPLLKGLRFFRLHGSMSQTERQGVFKGFRECKSGVLLATDVVGRGIDVPEIDLVIQYSPPQKTADFVHRVGRTARAGRNGRAVLFLTPSEVQFVRYLENKRIRISQGDMDVYLKALNDADGEANTVQEAASNLQHKFQELLVDDKEMHEKACKAFVSWTKFYTTFPKELKPIFNVKNAHMGHFAKSFALKDQPTSFTKKHSMPKPALPTNRLTYTERDPEKIKLEKKARKHRFGTTVTGAVRNVNRPEPNRLAKMIPTSRVLTISEFDSGLPSSKK</sequence>
<dbReference type="CDD" id="cd18787">
    <property type="entry name" value="SF2_C_DEAD"/>
    <property type="match status" value="1"/>
</dbReference>
<gene>
    <name evidence="10" type="primary">106091367</name>
</gene>
<keyword evidence="5 6" id="KW-0694">RNA-binding</keyword>
<dbReference type="Pfam" id="PF00270">
    <property type="entry name" value="DEAD"/>
    <property type="match status" value="1"/>
</dbReference>
<dbReference type="KEGG" id="scac:106091367"/>
<dbReference type="Pfam" id="PF00271">
    <property type="entry name" value="Helicase_C"/>
    <property type="match status" value="1"/>
</dbReference>
<dbReference type="OrthoDB" id="422663at2759"/>
<evidence type="ECO:0000256" key="2">
    <source>
        <dbReference type="ARBA" id="ARBA00022801"/>
    </source>
</evidence>
<keyword evidence="2 6" id="KW-0378">Hydrolase</keyword>
<dbReference type="InterPro" id="IPR014001">
    <property type="entry name" value="Helicase_ATP-bd"/>
</dbReference>
<dbReference type="InterPro" id="IPR001650">
    <property type="entry name" value="Helicase_C-like"/>
</dbReference>
<dbReference type="SMART" id="SM00490">
    <property type="entry name" value="HELICc"/>
    <property type="match status" value="1"/>
</dbReference>
<feature type="domain" description="Helicase ATP-binding" evidence="8">
    <location>
        <begin position="327"/>
        <end position="517"/>
    </location>
</feature>
<dbReference type="InterPro" id="IPR000629">
    <property type="entry name" value="RNA-helicase_DEAD-box_CS"/>
</dbReference>